<reference evidence="1 2" key="1">
    <citation type="submission" date="2013-11" db="EMBL/GenBank/DDBJ databases">
        <title>The Genome Sequence of Phytophthora parasitica P1976.</title>
        <authorList>
            <consortium name="The Broad Institute Genomics Platform"/>
            <person name="Russ C."/>
            <person name="Tyler B."/>
            <person name="Panabieres F."/>
            <person name="Shan W."/>
            <person name="Tripathy S."/>
            <person name="Grunwald N."/>
            <person name="Machado M."/>
            <person name="Johnson C.S."/>
            <person name="Walker B."/>
            <person name="Young S."/>
            <person name="Zeng Q."/>
            <person name="Gargeya S."/>
            <person name="Fitzgerald M."/>
            <person name="Haas B."/>
            <person name="Abouelleil A."/>
            <person name="Allen A.W."/>
            <person name="Alvarado L."/>
            <person name="Arachchi H.M."/>
            <person name="Berlin A.M."/>
            <person name="Chapman S.B."/>
            <person name="Gainer-Dewar J."/>
            <person name="Goldberg J."/>
            <person name="Griggs A."/>
            <person name="Gujja S."/>
            <person name="Hansen M."/>
            <person name="Howarth C."/>
            <person name="Imamovic A."/>
            <person name="Ireland A."/>
            <person name="Larimer J."/>
            <person name="McCowan C."/>
            <person name="Murphy C."/>
            <person name="Pearson M."/>
            <person name="Poon T.W."/>
            <person name="Priest M."/>
            <person name="Roberts A."/>
            <person name="Saif S."/>
            <person name="Shea T."/>
            <person name="Sisk P."/>
            <person name="Sykes S."/>
            <person name="Wortman J."/>
            <person name="Nusbaum C."/>
            <person name="Birren B."/>
        </authorList>
    </citation>
    <scope>NUCLEOTIDE SEQUENCE [LARGE SCALE GENOMIC DNA]</scope>
    <source>
        <strain evidence="1 2">P1976</strain>
    </source>
</reference>
<sequence length="33" mass="3866">MIGVSAMNTTIHIAQAFIRHEEQSDYKWACDIW</sequence>
<dbReference type="Proteomes" id="UP000028582">
    <property type="component" value="Unassembled WGS sequence"/>
</dbReference>
<name>A0A081B5K2_PHYNI</name>
<accession>A0A081B5K2</accession>
<organism evidence="1 2">
    <name type="scientific">Phytophthora nicotianae P1976</name>
    <dbReference type="NCBI Taxonomy" id="1317066"/>
    <lineage>
        <taxon>Eukaryota</taxon>
        <taxon>Sar</taxon>
        <taxon>Stramenopiles</taxon>
        <taxon>Oomycota</taxon>
        <taxon>Peronosporomycetes</taxon>
        <taxon>Peronosporales</taxon>
        <taxon>Peronosporaceae</taxon>
        <taxon>Phytophthora</taxon>
    </lineage>
</organism>
<evidence type="ECO:0000313" key="1">
    <source>
        <dbReference type="EMBL" id="ETO86413.1"/>
    </source>
</evidence>
<dbReference type="EMBL" id="ANJA01000019">
    <property type="protein sequence ID" value="ETO86413.1"/>
    <property type="molecule type" value="Genomic_DNA"/>
</dbReference>
<protein>
    <submittedName>
        <fullName evidence="1">Uncharacterized protein</fullName>
    </submittedName>
</protein>
<gene>
    <name evidence="1" type="ORF">F444_00042</name>
</gene>
<comment type="caution">
    <text evidence="1">The sequence shown here is derived from an EMBL/GenBank/DDBJ whole genome shotgun (WGS) entry which is preliminary data.</text>
</comment>
<evidence type="ECO:0000313" key="2">
    <source>
        <dbReference type="Proteomes" id="UP000028582"/>
    </source>
</evidence>
<proteinExistence type="predicted"/>
<dbReference type="AlphaFoldDB" id="A0A081B5K2"/>